<protein>
    <submittedName>
        <fullName evidence="2">AfsR/SARP family transcriptional regulator</fullName>
    </submittedName>
</protein>
<dbReference type="Gene3D" id="1.25.40.10">
    <property type="entry name" value="Tetratricopeptide repeat domain"/>
    <property type="match status" value="2"/>
</dbReference>
<feature type="domain" description="Bacterial transcriptional activator" evidence="1">
    <location>
        <begin position="92"/>
        <end position="237"/>
    </location>
</feature>
<dbReference type="InterPro" id="IPR011990">
    <property type="entry name" value="TPR-like_helical_dom_sf"/>
</dbReference>
<evidence type="ECO:0000313" key="2">
    <source>
        <dbReference type="EMBL" id="MCS7477743.1"/>
    </source>
</evidence>
<accession>A0A9X2VM66</accession>
<dbReference type="Proteomes" id="UP001141259">
    <property type="component" value="Unassembled WGS sequence"/>
</dbReference>
<reference evidence="2" key="1">
    <citation type="submission" date="2022-08" db="EMBL/GenBank/DDBJ databases">
        <authorList>
            <person name="Tistechok S."/>
            <person name="Samborskyy M."/>
            <person name="Roman I."/>
        </authorList>
    </citation>
    <scope>NUCLEOTIDE SEQUENCE</scope>
    <source>
        <strain evidence="2">DSM 103496</strain>
    </source>
</reference>
<proteinExistence type="predicted"/>
<name>A0A9X2VM66_9PSEU</name>
<keyword evidence="3" id="KW-1185">Reference proteome</keyword>
<dbReference type="Pfam" id="PF25872">
    <property type="entry name" value="HTH_77"/>
    <property type="match status" value="1"/>
</dbReference>
<dbReference type="Gene3D" id="3.40.50.300">
    <property type="entry name" value="P-loop containing nucleotide triphosphate hydrolases"/>
    <property type="match status" value="1"/>
</dbReference>
<dbReference type="InterPro" id="IPR058852">
    <property type="entry name" value="HTH_77"/>
</dbReference>
<sequence length="1057" mass="113064">MSTELALLSRVAYRDQEITRPRLRALLALLAGDLRSGCGTARLVEGIWPEERPENPPKALQVLVSHARARLGPELIVTTPLGYRLALGEDQVDASAILLRAASSARHARVGDHGAALEHAEAGLALWEGPAAWDSGGRDPLSELRAERASTYRALVRARALALARSGRHAEAAEPLAALAHERPRDEEVLAELLRCEASALGPSAALARYEVYRTELREELGSDPGARLRAVHHDLLQGDAPVVRHRVPHDPNPLLGREDAIVAVTELLRASRVTSIVGPGGLGKTRLAHAVSRRAEQRVVHFVALAGVTAEGDVAGEVAAVLGVREAGLGPLARPAAAQDVVAAVLTALGTGPALLVLDNCEHVVGGAAELAHALVSASDDLRVLTTSRAPLGLSSESVYLLPELSLPTAVELFRQRATAVRPGVDLPDAVVRELCGHLDGLPLAVELAAARVRVLSVAEIARRLDDRLALLRGGARDAPERHRTLHAVIDWSWALLDPASRAALRALSVFPGGFTADAARYLVDDDVERVLEQLVAQSLLKVSDTEPGARFRMLETVREFSASRLDEAGGTAAATDRFLAWARDFGLAHQDSLFGVDFSPGVGRIRPEQDNLVRALRHGIDRGDGSLVATTTAVLGGLWTIESNLTRMATLTGDPVRALSHYRPDPAFVEVTRTAAVLCAVSGFLFVRGPAPVRALLVLHRLPPTRPTTLLRAADVVMRALSGPDADESTVDELCDSDNALVAGLANSVVSYGREKDNHPEEALAAARRMLAAFERRDVLWMRAVAHSRIGELCLRLDRGAEARRHFRTMLPMVERLGATTSATRVRWAMVLANLQRGALDEAEHWLEQVALDGEDDTVDVLMFDFGVRAEILLARGDVEAGLHLWRRASDRLRTAGLPDEAADQGAWALEVHAAALVAHARHGRVDLVEEVVGELPDTLTTMLTQSAGTSATPFAEYPVHGAVLLALAAVQFAHGDARAAESGARLTALAERVGFPCGFQPTMSPALARRAAERADRAAYEDAVSSYAALDDAALPEAALAALKARPPTPWDRA</sequence>
<dbReference type="RefSeq" id="WP_259623256.1">
    <property type="nucleotide sequence ID" value="NZ_JANYMP010000005.1"/>
</dbReference>
<evidence type="ECO:0000313" key="3">
    <source>
        <dbReference type="Proteomes" id="UP001141259"/>
    </source>
</evidence>
<dbReference type="SMART" id="SM01043">
    <property type="entry name" value="BTAD"/>
    <property type="match status" value="1"/>
</dbReference>
<dbReference type="AlphaFoldDB" id="A0A9X2VM66"/>
<dbReference type="GO" id="GO:0003677">
    <property type="term" value="F:DNA binding"/>
    <property type="evidence" value="ECO:0007669"/>
    <property type="project" value="InterPro"/>
</dbReference>
<dbReference type="SUPFAM" id="SSF48452">
    <property type="entry name" value="TPR-like"/>
    <property type="match status" value="2"/>
</dbReference>
<dbReference type="InterPro" id="IPR027417">
    <property type="entry name" value="P-loop_NTPase"/>
</dbReference>
<dbReference type="SUPFAM" id="SSF52540">
    <property type="entry name" value="P-loop containing nucleoside triphosphate hydrolases"/>
    <property type="match status" value="1"/>
</dbReference>
<evidence type="ECO:0000259" key="1">
    <source>
        <dbReference type="SMART" id="SM01043"/>
    </source>
</evidence>
<dbReference type="Pfam" id="PF03704">
    <property type="entry name" value="BTAD"/>
    <property type="match status" value="1"/>
</dbReference>
<dbReference type="InterPro" id="IPR036388">
    <property type="entry name" value="WH-like_DNA-bd_sf"/>
</dbReference>
<dbReference type="PANTHER" id="PTHR47691">
    <property type="entry name" value="REGULATOR-RELATED"/>
    <property type="match status" value="1"/>
</dbReference>
<dbReference type="InterPro" id="IPR005158">
    <property type="entry name" value="BTAD"/>
</dbReference>
<dbReference type="PANTHER" id="PTHR47691:SF3">
    <property type="entry name" value="HTH-TYPE TRANSCRIPTIONAL REGULATOR RV0890C-RELATED"/>
    <property type="match status" value="1"/>
</dbReference>
<comment type="caution">
    <text evidence="2">The sequence shown here is derived from an EMBL/GenBank/DDBJ whole genome shotgun (WGS) entry which is preliminary data.</text>
</comment>
<dbReference type="GO" id="GO:0006355">
    <property type="term" value="P:regulation of DNA-templated transcription"/>
    <property type="evidence" value="ECO:0007669"/>
    <property type="project" value="InterPro"/>
</dbReference>
<dbReference type="Gene3D" id="1.10.10.10">
    <property type="entry name" value="Winged helix-like DNA-binding domain superfamily/Winged helix DNA-binding domain"/>
    <property type="match status" value="1"/>
</dbReference>
<organism evidence="2 3">
    <name type="scientific">Umezawaea endophytica</name>
    <dbReference type="NCBI Taxonomy" id="1654476"/>
    <lineage>
        <taxon>Bacteria</taxon>
        <taxon>Bacillati</taxon>
        <taxon>Actinomycetota</taxon>
        <taxon>Actinomycetes</taxon>
        <taxon>Pseudonocardiales</taxon>
        <taxon>Pseudonocardiaceae</taxon>
        <taxon>Umezawaea</taxon>
    </lineage>
</organism>
<dbReference type="InterPro" id="IPR016032">
    <property type="entry name" value="Sig_transdc_resp-reg_C-effctor"/>
</dbReference>
<gene>
    <name evidence="2" type="ORF">NZH93_12835</name>
</gene>
<dbReference type="EMBL" id="JANYMP010000005">
    <property type="protein sequence ID" value="MCS7477743.1"/>
    <property type="molecule type" value="Genomic_DNA"/>
</dbReference>
<dbReference type="SUPFAM" id="SSF46894">
    <property type="entry name" value="C-terminal effector domain of the bipartite response regulators"/>
    <property type="match status" value="1"/>
</dbReference>